<feature type="chain" id="PRO_5043471046" description="Phosphodiester glycosidase domain-containing protein" evidence="1">
    <location>
        <begin position="30"/>
        <end position="285"/>
    </location>
</feature>
<dbReference type="EMBL" id="AP028679">
    <property type="protein sequence ID" value="BEQ12947.1"/>
    <property type="molecule type" value="Genomic_DNA"/>
</dbReference>
<keyword evidence="1" id="KW-0732">Signal</keyword>
<evidence type="ECO:0000259" key="2">
    <source>
        <dbReference type="Pfam" id="PF09992"/>
    </source>
</evidence>
<gene>
    <name evidence="3" type="ORF">FAK_00130</name>
</gene>
<proteinExistence type="predicted"/>
<dbReference type="Pfam" id="PF09992">
    <property type="entry name" value="NAGPA"/>
    <property type="match status" value="1"/>
</dbReference>
<reference evidence="4" key="1">
    <citation type="journal article" date="2023" name="Arch. Microbiol.">
        <title>Desulfoferula mesophilus gen. nov. sp. nov., a mesophilic sulfate-reducing bacterium isolated from a brackish lake sediment.</title>
        <authorList>
            <person name="Watanabe T."/>
            <person name="Yabe T."/>
            <person name="Tsuji J.M."/>
            <person name="Fukui M."/>
        </authorList>
    </citation>
    <scope>NUCLEOTIDE SEQUENCE [LARGE SCALE GENOMIC DNA]</scope>
    <source>
        <strain evidence="4">12FAK</strain>
    </source>
</reference>
<dbReference type="AlphaFoldDB" id="A0AAU9EVN9"/>
<dbReference type="RefSeq" id="WP_338604010.1">
    <property type="nucleotide sequence ID" value="NZ_AP028679.1"/>
</dbReference>
<dbReference type="KEGG" id="dmp:FAK_00130"/>
<keyword evidence="4" id="KW-1185">Reference proteome</keyword>
<protein>
    <recommendedName>
        <fullName evidence="2">Phosphodiester glycosidase domain-containing protein</fullName>
    </recommendedName>
</protein>
<evidence type="ECO:0000313" key="4">
    <source>
        <dbReference type="Proteomes" id="UP001366166"/>
    </source>
</evidence>
<name>A0AAU9EVN9_9BACT</name>
<evidence type="ECO:0000256" key="1">
    <source>
        <dbReference type="SAM" id="SignalP"/>
    </source>
</evidence>
<feature type="signal peptide" evidence="1">
    <location>
        <begin position="1"/>
        <end position="29"/>
    </location>
</feature>
<organism evidence="3 4">
    <name type="scientific">Desulfoferula mesophila</name>
    <dbReference type="NCBI Taxonomy" id="3058419"/>
    <lineage>
        <taxon>Bacteria</taxon>
        <taxon>Pseudomonadati</taxon>
        <taxon>Thermodesulfobacteriota</taxon>
        <taxon>Desulfarculia</taxon>
        <taxon>Desulfarculales</taxon>
        <taxon>Desulfarculaceae</taxon>
        <taxon>Desulfoferula</taxon>
    </lineage>
</organism>
<sequence>MIFRLIPDGRKAWPVVLSCALLLLAAVWAAPCPAAGPWQSWRPGLESARFALETAGPAPRPELVALRVDPARFALRLLCAGNRGGKPRTARQWSREFGLTAVINASMYRTDHLTSVGLMLGRDYVNNPRLAKGQSAVLALDPLRPGADPARLFDLHQTPLAQIKVRYATLIQNYRLFTPGGTNLWRRADQRWSSALVGQDRAGRVLLLICREPYPMPKLVARLLKLPLNLRAAMYVEGGPEATLYAKDGGRELDVVGAFGSRPEQTVANTAQWPLPNVIGVVPLP</sequence>
<accession>A0AAU9EVN9</accession>
<evidence type="ECO:0000313" key="3">
    <source>
        <dbReference type="EMBL" id="BEQ12947.1"/>
    </source>
</evidence>
<dbReference type="Proteomes" id="UP001366166">
    <property type="component" value="Chromosome"/>
</dbReference>
<feature type="domain" description="Phosphodiester glycosidase" evidence="2">
    <location>
        <begin position="98"/>
        <end position="282"/>
    </location>
</feature>
<dbReference type="InterPro" id="IPR018711">
    <property type="entry name" value="NAGPA"/>
</dbReference>